<proteinExistence type="predicted"/>
<comment type="caution">
    <text evidence="1">The sequence shown here is derived from an EMBL/GenBank/DDBJ whole genome shotgun (WGS) entry which is preliminary data.</text>
</comment>
<dbReference type="Proteomes" id="UP001497535">
    <property type="component" value="Unassembled WGS sequence"/>
</dbReference>
<dbReference type="EMBL" id="CAVMJV010000017">
    <property type="protein sequence ID" value="CAK5059887.1"/>
    <property type="molecule type" value="Genomic_DNA"/>
</dbReference>
<sequence>MFENVRSAFKNNENNQQNNDKGQRLQQLANSAQVKILYRPKFICKMVPDI</sequence>
<reference evidence="1" key="1">
    <citation type="submission" date="2023-11" db="EMBL/GenBank/DDBJ databases">
        <authorList>
            <person name="Poullet M."/>
        </authorList>
    </citation>
    <scope>NUCLEOTIDE SEQUENCE</scope>
    <source>
        <strain evidence="1">E1834</strain>
    </source>
</reference>
<name>A0ACB0YSA4_MELEN</name>
<keyword evidence="2" id="KW-1185">Reference proteome</keyword>
<protein>
    <submittedName>
        <fullName evidence="1">Uncharacterized protein</fullName>
    </submittedName>
</protein>
<evidence type="ECO:0000313" key="2">
    <source>
        <dbReference type="Proteomes" id="UP001497535"/>
    </source>
</evidence>
<accession>A0ACB0YSA4</accession>
<evidence type="ECO:0000313" key="1">
    <source>
        <dbReference type="EMBL" id="CAK5059887.1"/>
    </source>
</evidence>
<gene>
    <name evidence="1" type="ORF">MENTE1834_LOCUS15832</name>
</gene>
<organism evidence="1 2">
    <name type="scientific">Meloidogyne enterolobii</name>
    <name type="common">Root-knot nematode worm</name>
    <name type="synonym">Meloidogyne mayaguensis</name>
    <dbReference type="NCBI Taxonomy" id="390850"/>
    <lineage>
        <taxon>Eukaryota</taxon>
        <taxon>Metazoa</taxon>
        <taxon>Ecdysozoa</taxon>
        <taxon>Nematoda</taxon>
        <taxon>Chromadorea</taxon>
        <taxon>Rhabditida</taxon>
        <taxon>Tylenchina</taxon>
        <taxon>Tylenchomorpha</taxon>
        <taxon>Tylenchoidea</taxon>
        <taxon>Meloidogynidae</taxon>
        <taxon>Meloidogyninae</taxon>
        <taxon>Meloidogyne</taxon>
    </lineage>
</organism>